<dbReference type="SUPFAM" id="SSF110997">
    <property type="entry name" value="Sporulation related repeat"/>
    <property type="match status" value="1"/>
</dbReference>
<keyword evidence="4" id="KW-0132">Cell division</keyword>
<feature type="region of interest" description="Disordered" evidence="1">
    <location>
        <begin position="1"/>
        <end position="28"/>
    </location>
</feature>
<feature type="region of interest" description="Disordered" evidence="1">
    <location>
        <begin position="113"/>
        <end position="174"/>
    </location>
</feature>
<dbReference type="InterPro" id="IPR007730">
    <property type="entry name" value="SPOR-like_dom"/>
</dbReference>
<sequence length="254" mass="26073">MARGASHTPSRKKTTQRSASTGSSGLPGWAKGALFVAVGFGIAYFVFGKKESSAPTPPTPPLVSPVQPPAAGNVGKPAATAQRPTTSASQAPQEQKKNEAQSFDFYTILPSSEITPTSSAPMPRATQAPAATAAPSRPAIATTATPARPSEAQPAVVARPAPAAPTTSAPTAASTSGASYILQSLSTSSQEGANTVAARLRDLGLPTQVRAVQLANGKTTYRVQSGPFPEGAERDRALGLIRVQHLDPMVIRVR</sequence>
<feature type="compositionally biased region" description="Pro residues" evidence="1">
    <location>
        <begin position="55"/>
        <end position="68"/>
    </location>
</feature>
<keyword evidence="5" id="KW-1185">Reference proteome</keyword>
<reference evidence="4 5" key="1">
    <citation type="submission" date="2018-09" db="EMBL/GenBank/DDBJ databases">
        <title>Zymobacter palmae IAM14233 (=T109) whole genome analysis.</title>
        <authorList>
            <person name="Yanase H."/>
        </authorList>
    </citation>
    <scope>NUCLEOTIDE SEQUENCE [LARGE SCALE GENOMIC DNA]</scope>
    <source>
        <strain evidence="4 5">IAM14233</strain>
    </source>
</reference>
<feature type="domain" description="SPOR" evidence="3">
    <location>
        <begin position="174"/>
        <end position="253"/>
    </location>
</feature>
<dbReference type="InterPro" id="IPR036680">
    <property type="entry name" value="SPOR-like_sf"/>
</dbReference>
<dbReference type="Gene3D" id="3.30.70.1070">
    <property type="entry name" value="Sporulation related repeat"/>
    <property type="match status" value="1"/>
</dbReference>
<evidence type="ECO:0000313" key="5">
    <source>
        <dbReference type="Proteomes" id="UP000267342"/>
    </source>
</evidence>
<keyword evidence="4" id="KW-0131">Cell cycle</keyword>
<name>A0A348HD47_9GAMM</name>
<dbReference type="AlphaFoldDB" id="A0A348HD47"/>
<dbReference type="OrthoDB" id="8558195at2"/>
<keyword evidence="2" id="KW-1133">Transmembrane helix</keyword>
<evidence type="ECO:0000256" key="2">
    <source>
        <dbReference type="SAM" id="Phobius"/>
    </source>
</evidence>
<gene>
    <name evidence="4" type="ORF">ZBT109_0773</name>
</gene>
<dbReference type="PROSITE" id="PS51724">
    <property type="entry name" value="SPOR"/>
    <property type="match status" value="1"/>
</dbReference>
<feature type="transmembrane region" description="Helical" evidence="2">
    <location>
        <begin position="28"/>
        <end position="47"/>
    </location>
</feature>
<organism evidence="4 5">
    <name type="scientific">Zymobacter palmae</name>
    <dbReference type="NCBI Taxonomy" id="33074"/>
    <lineage>
        <taxon>Bacteria</taxon>
        <taxon>Pseudomonadati</taxon>
        <taxon>Pseudomonadota</taxon>
        <taxon>Gammaproteobacteria</taxon>
        <taxon>Oceanospirillales</taxon>
        <taxon>Halomonadaceae</taxon>
        <taxon>Zymobacter group</taxon>
        <taxon>Zymobacter</taxon>
    </lineage>
</organism>
<evidence type="ECO:0000259" key="3">
    <source>
        <dbReference type="PROSITE" id="PS51724"/>
    </source>
</evidence>
<proteinExistence type="predicted"/>
<dbReference type="Pfam" id="PF05036">
    <property type="entry name" value="SPOR"/>
    <property type="match status" value="1"/>
</dbReference>
<dbReference type="EMBL" id="AP018933">
    <property type="protein sequence ID" value="BBG29549.1"/>
    <property type="molecule type" value="Genomic_DNA"/>
</dbReference>
<dbReference type="GO" id="GO:0042834">
    <property type="term" value="F:peptidoglycan binding"/>
    <property type="evidence" value="ECO:0007669"/>
    <property type="project" value="InterPro"/>
</dbReference>
<dbReference type="KEGG" id="zpl:ZBT109_0773"/>
<keyword evidence="2" id="KW-0472">Membrane</keyword>
<feature type="compositionally biased region" description="Low complexity" evidence="1">
    <location>
        <begin position="120"/>
        <end position="174"/>
    </location>
</feature>
<evidence type="ECO:0000313" key="4">
    <source>
        <dbReference type="EMBL" id="BBG29549.1"/>
    </source>
</evidence>
<keyword evidence="2" id="KW-0812">Transmembrane</keyword>
<feature type="region of interest" description="Disordered" evidence="1">
    <location>
        <begin position="50"/>
        <end position="99"/>
    </location>
</feature>
<dbReference type="STRING" id="1123510.GCA_000620025_02167"/>
<protein>
    <submittedName>
        <fullName evidence="4">Cell division protein</fullName>
    </submittedName>
</protein>
<feature type="compositionally biased region" description="Polar residues" evidence="1">
    <location>
        <begin position="82"/>
        <end position="93"/>
    </location>
</feature>
<evidence type="ECO:0000256" key="1">
    <source>
        <dbReference type="SAM" id="MobiDB-lite"/>
    </source>
</evidence>
<dbReference type="GO" id="GO:0051301">
    <property type="term" value="P:cell division"/>
    <property type="evidence" value="ECO:0007669"/>
    <property type="project" value="UniProtKB-KW"/>
</dbReference>
<accession>A0A348HD47</accession>
<dbReference type="RefSeq" id="WP_027705246.1">
    <property type="nucleotide sequence ID" value="NZ_AP018933.1"/>
</dbReference>
<dbReference type="Proteomes" id="UP000267342">
    <property type="component" value="Chromosome"/>
</dbReference>